<dbReference type="PRINTS" id="PR01217">
    <property type="entry name" value="PRICHEXTENSN"/>
</dbReference>
<organism evidence="2 3">
    <name type="scientific">Paractinoplanes brasiliensis</name>
    <dbReference type="NCBI Taxonomy" id="52695"/>
    <lineage>
        <taxon>Bacteria</taxon>
        <taxon>Bacillati</taxon>
        <taxon>Actinomycetota</taxon>
        <taxon>Actinomycetes</taxon>
        <taxon>Micromonosporales</taxon>
        <taxon>Micromonosporaceae</taxon>
        <taxon>Paractinoplanes</taxon>
    </lineage>
</organism>
<dbReference type="AlphaFoldDB" id="A0A4R6JTK7"/>
<feature type="region of interest" description="Disordered" evidence="1">
    <location>
        <begin position="34"/>
        <end position="151"/>
    </location>
</feature>
<evidence type="ECO:0000256" key="1">
    <source>
        <dbReference type="SAM" id="MobiDB-lite"/>
    </source>
</evidence>
<dbReference type="EMBL" id="SNWR01000001">
    <property type="protein sequence ID" value="TDO39990.1"/>
    <property type="molecule type" value="Genomic_DNA"/>
</dbReference>
<protein>
    <submittedName>
        <fullName evidence="2">Uncharacterized protein</fullName>
    </submittedName>
</protein>
<proteinExistence type="predicted"/>
<feature type="compositionally biased region" description="Pro residues" evidence="1">
    <location>
        <begin position="132"/>
        <end position="151"/>
    </location>
</feature>
<sequence>MRLSPKSVFVGLVAVGLPAAVMIGWTLAAPEKRPAAVGAPGGEGTLGAAPTSPKREPVAVRYTARPYRPPVPATASAPGSITVAPSSSPIPTTLVPSPSPSLTPSTTPSDDGLPPLTLPPVPTPTEISTPPSWEPSPSPSEPPSAEPPSFP</sequence>
<evidence type="ECO:0000313" key="3">
    <source>
        <dbReference type="Proteomes" id="UP000294901"/>
    </source>
</evidence>
<keyword evidence="3" id="KW-1185">Reference proteome</keyword>
<gene>
    <name evidence="2" type="ORF">C8E87_3697</name>
</gene>
<comment type="caution">
    <text evidence="2">The sequence shown here is derived from an EMBL/GenBank/DDBJ whole genome shotgun (WGS) entry which is preliminary data.</text>
</comment>
<reference evidence="2 3" key="1">
    <citation type="submission" date="2019-03" db="EMBL/GenBank/DDBJ databases">
        <title>Sequencing the genomes of 1000 actinobacteria strains.</title>
        <authorList>
            <person name="Klenk H.-P."/>
        </authorList>
    </citation>
    <scope>NUCLEOTIDE SEQUENCE [LARGE SCALE GENOMIC DNA]</scope>
    <source>
        <strain evidence="2 3">DSM 43805</strain>
    </source>
</reference>
<evidence type="ECO:0000313" key="2">
    <source>
        <dbReference type="EMBL" id="TDO39990.1"/>
    </source>
</evidence>
<accession>A0A4R6JTK7</accession>
<name>A0A4R6JTK7_9ACTN</name>
<feature type="compositionally biased region" description="Low complexity" evidence="1">
    <location>
        <begin position="85"/>
        <end position="115"/>
    </location>
</feature>
<dbReference type="Proteomes" id="UP000294901">
    <property type="component" value="Unassembled WGS sequence"/>
</dbReference>